<accession>A0A7X6KWM7</accession>
<feature type="region of interest" description="Disordered" evidence="1">
    <location>
        <begin position="302"/>
        <end position="368"/>
    </location>
</feature>
<dbReference type="Proteomes" id="UP000581206">
    <property type="component" value="Unassembled WGS sequence"/>
</dbReference>
<dbReference type="AlphaFoldDB" id="A0A7X6KWM7"/>
<sequence length="566" mass="58665">MGPDLREHDPDTTSGVVALPGSARVAAEPDQAVWDLLLAPPTPPHDAPERGDGVTAWARTLATVAPGPSLATLLDTVPADSLTDDEAVEMVAAARRMAAWAEAKAAAWAATLAHRDSMRPTGSPSTRMQDGCVAADELAMRLAESRQTTAALVASGVAFEGILHPVGEALAGGQVDARRARVLVDRLHGMDAEVMIEVQERVLPEAGRRTVTQLRRDVDRVLVEVGGAYAGDQHRRARRTRRVTHPMLLADGMAGMWWVLPAVDAARVDGLLYTAARTARASGDPRTLDQLRADGLRDLVLGPPPWTADFDDPVDRVSGPGPDSADAVESRATGAGGTHASSADYDHTRSDAFGLTGTHGTDNPPGRGHALVGTHGTDNPPGCAHALVGTRDTGHPRATNADVAAGPGGRVVTGTGDAGAPGSGTGAVVAMGTGSDAGTGTQDVGAPTHRPATAGTCTRPHGATTVHVTVALTTLLGLDELPGDLHGIGPVDADQARQAAFAAGATWRRLVTDPQTGAVLDVGRRRYRPPDPLAAHVRARDRRCARPGCDVPATRCDLDHTIEFNG</sequence>
<dbReference type="EMBL" id="JAAXOX010000004">
    <property type="protein sequence ID" value="NKY23210.1"/>
    <property type="molecule type" value="Genomic_DNA"/>
</dbReference>
<evidence type="ECO:0000256" key="1">
    <source>
        <dbReference type="SAM" id="MobiDB-lite"/>
    </source>
</evidence>
<evidence type="ECO:0000313" key="2">
    <source>
        <dbReference type="EMBL" id="NKY23210.1"/>
    </source>
</evidence>
<feature type="non-terminal residue" evidence="2">
    <location>
        <position position="566"/>
    </location>
</feature>
<dbReference type="RefSeq" id="WP_168630315.1">
    <property type="nucleotide sequence ID" value="NZ_JAAXOX010000004.1"/>
</dbReference>
<organism evidence="2 3">
    <name type="scientific">Cellulomonas denverensis</name>
    <dbReference type="NCBI Taxonomy" id="264297"/>
    <lineage>
        <taxon>Bacteria</taxon>
        <taxon>Bacillati</taxon>
        <taxon>Actinomycetota</taxon>
        <taxon>Actinomycetes</taxon>
        <taxon>Micrococcales</taxon>
        <taxon>Cellulomonadaceae</taxon>
        <taxon>Cellulomonas</taxon>
    </lineage>
</organism>
<proteinExistence type="predicted"/>
<reference evidence="2 3" key="1">
    <citation type="submission" date="2020-04" db="EMBL/GenBank/DDBJ databases">
        <title>MicrobeNet Type strains.</title>
        <authorList>
            <person name="Nicholson A.C."/>
        </authorList>
    </citation>
    <scope>NUCLEOTIDE SEQUENCE [LARGE SCALE GENOMIC DNA]</scope>
    <source>
        <strain evidence="2 3">ATCC BAA-788</strain>
    </source>
</reference>
<comment type="caution">
    <text evidence="2">The sequence shown here is derived from an EMBL/GenBank/DDBJ whole genome shotgun (WGS) entry which is preliminary data.</text>
</comment>
<keyword evidence="3" id="KW-1185">Reference proteome</keyword>
<protein>
    <recommendedName>
        <fullName evidence="4">DUF222 domain-containing protein</fullName>
    </recommendedName>
</protein>
<evidence type="ECO:0008006" key="4">
    <source>
        <dbReference type="Google" id="ProtNLM"/>
    </source>
</evidence>
<gene>
    <name evidence="2" type="ORF">HGA03_11115</name>
</gene>
<evidence type="ECO:0000313" key="3">
    <source>
        <dbReference type="Proteomes" id="UP000581206"/>
    </source>
</evidence>
<name>A0A7X6KWM7_9CELL</name>